<sequence length="359" mass="40468">MAEERDERMAMLRQSGVKVGDQRSSNQKRSSVCPFPCLHVAPAACASRPAGSLYPSLHILTEASAVTLQQLHVVIADVLLSCLLPFAFLFPTYTYHLASTIAESVWRSVQRICEDSNGADIILAGDELPAGESAIVVANHVEWSDFYLIQALAIRAGMLGRCRWFAKNALKWVPVLGWGLLVMGMPLVSRKWAEDKDEMERLFSGIKKGGWPIWLVSFSEGTRYRPKKHAETVRWCEANGKSSPQHTLHPRVKGFVATVQQLRKTPHVKAVYDTTIAYAEDDKFMSPPSFFKTVFQPNLAQRHRMYAHVQRFELSSLPETDGEIAGWLEERWVDKGERLAKLKKSLDYGEPWKGRANKV</sequence>
<keyword evidence="3" id="KW-0012">Acyltransferase</keyword>
<reference evidence="6" key="1">
    <citation type="submission" date="2020-06" db="EMBL/GenBank/DDBJ databases">
        <authorList>
            <person name="Onetto C."/>
        </authorList>
    </citation>
    <scope>NUCLEOTIDE SEQUENCE</scope>
</reference>
<proteinExistence type="inferred from homology"/>
<accession>A0A9N8JRB8</accession>
<dbReference type="SUPFAM" id="SSF69593">
    <property type="entry name" value="Glycerol-3-phosphate (1)-acyltransferase"/>
    <property type="match status" value="1"/>
</dbReference>
<feature type="compositionally biased region" description="Basic and acidic residues" evidence="4">
    <location>
        <begin position="1"/>
        <end position="10"/>
    </location>
</feature>
<evidence type="ECO:0000256" key="3">
    <source>
        <dbReference type="ARBA" id="ARBA00023315"/>
    </source>
</evidence>
<evidence type="ECO:0000313" key="6">
    <source>
        <dbReference type="EMBL" id="CAD0089858.1"/>
    </source>
</evidence>
<keyword evidence="2" id="KW-0808">Transferase</keyword>
<dbReference type="InterPro" id="IPR002123">
    <property type="entry name" value="Plipid/glycerol_acylTrfase"/>
</dbReference>
<dbReference type="AlphaFoldDB" id="A0A9N8JRB8"/>
<evidence type="ECO:0000313" key="7">
    <source>
        <dbReference type="Proteomes" id="UP000716446"/>
    </source>
</evidence>
<evidence type="ECO:0000256" key="2">
    <source>
        <dbReference type="ARBA" id="ARBA00022679"/>
    </source>
</evidence>
<dbReference type="Proteomes" id="UP000716446">
    <property type="component" value="Unassembled WGS sequence"/>
</dbReference>
<dbReference type="Pfam" id="PF01553">
    <property type="entry name" value="Acyltransferase"/>
    <property type="match status" value="1"/>
</dbReference>
<evidence type="ECO:0000259" key="5">
    <source>
        <dbReference type="SMART" id="SM00563"/>
    </source>
</evidence>
<keyword evidence="7" id="KW-1185">Reference proteome</keyword>
<dbReference type="InterPro" id="IPR032098">
    <property type="entry name" value="Acyltransf_C"/>
</dbReference>
<feature type="domain" description="Phospholipid/glycerol acyltransferase" evidence="5">
    <location>
        <begin position="134"/>
        <end position="256"/>
    </location>
</feature>
<gene>
    <name evidence="6" type="ORF">AWRI4619_LOCUS5929</name>
</gene>
<dbReference type="Pfam" id="PF16076">
    <property type="entry name" value="Acyltransf_C"/>
    <property type="match status" value="1"/>
</dbReference>
<dbReference type="GO" id="GO:0012505">
    <property type="term" value="C:endomembrane system"/>
    <property type="evidence" value="ECO:0007669"/>
    <property type="project" value="TreeGrafter"/>
</dbReference>
<feature type="region of interest" description="Disordered" evidence="4">
    <location>
        <begin position="1"/>
        <end position="29"/>
    </location>
</feature>
<evidence type="ECO:0000256" key="1">
    <source>
        <dbReference type="ARBA" id="ARBA00008655"/>
    </source>
</evidence>
<protein>
    <recommendedName>
        <fullName evidence="5">Phospholipid/glycerol acyltransferase domain-containing protein</fullName>
    </recommendedName>
</protein>
<comment type="caution">
    <text evidence="6">The sequence shown here is derived from an EMBL/GenBank/DDBJ whole genome shotgun (WGS) entry which is preliminary data.</text>
</comment>
<dbReference type="PANTHER" id="PTHR10983:SF24">
    <property type="entry name" value="1-ACYLGLYCEROL-3-PHOSPHATE O-ACYLTRANSFERASE 3, ISOFORM E-RELATED"/>
    <property type="match status" value="1"/>
</dbReference>
<name>A0A9N8JRB8_9PEZI</name>
<dbReference type="CDD" id="cd07990">
    <property type="entry name" value="LPLAT_LCLAT1-like"/>
    <property type="match status" value="1"/>
</dbReference>
<dbReference type="PANTHER" id="PTHR10983">
    <property type="entry name" value="1-ACYLGLYCEROL-3-PHOSPHATE ACYLTRANSFERASE-RELATED"/>
    <property type="match status" value="1"/>
</dbReference>
<dbReference type="GO" id="GO:0003841">
    <property type="term" value="F:1-acylglycerol-3-phosphate O-acyltransferase activity"/>
    <property type="evidence" value="ECO:0007669"/>
    <property type="project" value="TreeGrafter"/>
</dbReference>
<dbReference type="SMART" id="SM00563">
    <property type="entry name" value="PlsC"/>
    <property type="match status" value="1"/>
</dbReference>
<comment type="similarity">
    <text evidence="1">Belongs to the 1-acyl-sn-glycerol-3-phosphate acyltransferase family.</text>
</comment>
<dbReference type="EMBL" id="CAIJEN010000008">
    <property type="protein sequence ID" value="CAD0089858.1"/>
    <property type="molecule type" value="Genomic_DNA"/>
</dbReference>
<organism evidence="6 7">
    <name type="scientific">Aureobasidium vineae</name>
    <dbReference type="NCBI Taxonomy" id="2773715"/>
    <lineage>
        <taxon>Eukaryota</taxon>
        <taxon>Fungi</taxon>
        <taxon>Dikarya</taxon>
        <taxon>Ascomycota</taxon>
        <taxon>Pezizomycotina</taxon>
        <taxon>Dothideomycetes</taxon>
        <taxon>Dothideomycetidae</taxon>
        <taxon>Dothideales</taxon>
        <taxon>Saccotheciaceae</taxon>
        <taxon>Aureobasidium</taxon>
    </lineage>
</organism>
<evidence type="ECO:0000256" key="4">
    <source>
        <dbReference type="SAM" id="MobiDB-lite"/>
    </source>
</evidence>